<organism evidence="3 4">
    <name type="scientific">Rosistilla carotiformis</name>
    <dbReference type="NCBI Taxonomy" id="2528017"/>
    <lineage>
        <taxon>Bacteria</taxon>
        <taxon>Pseudomonadati</taxon>
        <taxon>Planctomycetota</taxon>
        <taxon>Planctomycetia</taxon>
        <taxon>Pirellulales</taxon>
        <taxon>Pirellulaceae</taxon>
        <taxon>Rosistilla</taxon>
    </lineage>
</organism>
<dbReference type="InterPro" id="IPR001584">
    <property type="entry name" value="Integrase_cat-core"/>
</dbReference>
<dbReference type="InterPro" id="IPR048020">
    <property type="entry name" value="Transpos_IS3"/>
</dbReference>
<dbReference type="GO" id="GO:0015074">
    <property type="term" value="P:DNA integration"/>
    <property type="evidence" value="ECO:0007669"/>
    <property type="project" value="InterPro"/>
</dbReference>
<feature type="region of interest" description="Disordered" evidence="1">
    <location>
        <begin position="267"/>
        <end position="298"/>
    </location>
</feature>
<dbReference type="PROSITE" id="PS50994">
    <property type="entry name" value="INTEGRASE"/>
    <property type="match status" value="1"/>
</dbReference>
<dbReference type="InterPro" id="IPR012337">
    <property type="entry name" value="RNaseH-like_sf"/>
</dbReference>
<dbReference type="EMBL" id="CP036348">
    <property type="protein sequence ID" value="QDV66357.1"/>
    <property type="molecule type" value="Genomic_DNA"/>
</dbReference>
<feature type="domain" description="Integrase catalytic" evidence="2">
    <location>
        <begin position="97"/>
        <end position="257"/>
    </location>
</feature>
<feature type="compositionally biased region" description="Polar residues" evidence="1">
    <location>
        <begin position="267"/>
        <end position="283"/>
    </location>
</feature>
<dbReference type="AlphaFoldDB" id="A0A518JLI1"/>
<accession>A0A518JLI1</accession>
<dbReference type="Pfam" id="PF13683">
    <property type="entry name" value="rve_3"/>
    <property type="match status" value="1"/>
</dbReference>
<evidence type="ECO:0000256" key="1">
    <source>
        <dbReference type="SAM" id="MobiDB-lite"/>
    </source>
</evidence>
<evidence type="ECO:0000259" key="2">
    <source>
        <dbReference type="PROSITE" id="PS50994"/>
    </source>
</evidence>
<protein>
    <submittedName>
        <fullName evidence="3">IS2 transposase TnpB</fullName>
    </submittedName>
</protein>
<sequence length="327" mass="37836">MSERGACRGVGFSRSSVRYARRTNNDDESIRKRLHELARERPKFGYRQMTRLLRLEGFRVSFKRIQRIWRAESLKVRRNPKKKRANGTSKNACSRLRAQRANHVWCWDFVFDRTTNGQSLKWLSIVDEYTRRCITLDVSRTMTSEDVINRLAELFVMHGVPEAIRSDNGPEFVAKAIQDWLAPLEVATLYIEPGSPWQNGYAESFHSRLRDELLNMEEFDSVRHARAHASAWREDYNGYRPHSSLGGLPPDEFARRCADSATFAAQTPLHQHSETKPVTQPLPSQHLDQKRGHSNRSCMPPSSVLRFVKFTSFFDCGCWPVHRSTAP</sequence>
<dbReference type="GO" id="GO:0003676">
    <property type="term" value="F:nucleic acid binding"/>
    <property type="evidence" value="ECO:0007669"/>
    <property type="project" value="InterPro"/>
</dbReference>
<keyword evidence="4" id="KW-1185">Reference proteome</keyword>
<proteinExistence type="predicted"/>
<evidence type="ECO:0000313" key="3">
    <source>
        <dbReference type="EMBL" id="QDV66357.1"/>
    </source>
</evidence>
<dbReference type="NCBIfam" id="NF033516">
    <property type="entry name" value="transpos_IS3"/>
    <property type="match status" value="1"/>
</dbReference>
<gene>
    <name evidence="3" type="ORF">Poly24_00410</name>
</gene>
<dbReference type="Gene3D" id="3.30.420.10">
    <property type="entry name" value="Ribonuclease H-like superfamily/Ribonuclease H"/>
    <property type="match status" value="1"/>
</dbReference>
<reference evidence="3 4" key="1">
    <citation type="submission" date="2019-02" db="EMBL/GenBank/DDBJ databases">
        <title>Deep-cultivation of Planctomycetes and their phenomic and genomic characterization uncovers novel biology.</title>
        <authorList>
            <person name="Wiegand S."/>
            <person name="Jogler M."/>
            <person name="Boedeker C."/>
            <person name="Pinto D."/>
            <person name="Vollmers J."/>
            <person name="Rivas-Marin E."/>
            <person name="Kohn T."/>
            <person name="Peeters S.H."/>
            <person name="Heuer A."/>
            <person name="Rast P."/>
            <person name="Oberbeckmann S."/>
            <person name="Bunk B."/>
            <person name="Jeske O."/>
            <person name="Meyerdierks A."/>
            <person name="Storesund J.E."/>
            <person name="Kallscheuer N."/>
            <person name="Luecker S."/>
            <person name="Lage O.M."/>
            <person name="Pohl T."/>
            <person name="Merkel B.J."/>
            <person name="Hornburger P."/>
            <person name="Mueller R.-W."/>
            <person name="Bruemmer F."/>
            <person name="Labrenz M."/>
            <person name="Spormann A.M."/>
            <person name="Op den Camp H."/>
            <person name="Overmann J."/>
            <person name="Amann R."/>
            <person name="Jetten M.S.M."/>
            <person name="Mascher T."/>
            <person name="Medema M.H."/>
            <person name="Devos D.P."/>
            <person name="Kaster A.-K."/>
            <person name="Ovreas L."/>
            <person name="Rohde M."/>
            <person name="Galperin M.Y."/>
            <person name="Jogler C."/>
        </authorList>
    </citation>
    <scope>NUCLEOTIDE SEQUENCE [LARGE SCALE GENOMIC DNA]</scope>
    <source>
        <strain evidence="3 4">Poly24</strain>
    </source>
</reference>
<dbReference type="Pfam" id="PF13276">
    <property type="entry name" value="HTH_21"/>
    <property type="match status" value="1"/>
</dbReference>
<dbReference type="InterPro" id="IPR025948">
    <property type="entry name" value="HTH-like_dom"/>
</dbReference>
<dbReference type="KEGG" id="rcf:Poly24_00410"/>
<dbReference type="InterPro" id="IPR036397">
    <property type="entry name" value="RNaseH_sf"/>
</dbReference>
<dbReference type="Proteomes" id="UP000315082">
    <property type="component" value="Chromosome"/>
</dbReference>
<name>A0A518JLI1_9BACT</name>
<dbReference type="PANTHER" id="PTHR47515:SF1">
    <property type="entry name" value="BLR2054 PROTEIN"/>
    <property type="match status" value="1"/>
</dbReference>
<dbReference type="PANTHER" id="PTHR47515">
    <property type="entry name" value="LOW CALCIUM RESPONSE LOCUS PROTEIN T"/>
    <property type="match status" value="1"/>
</dbReference>
<evidence type="ECO:0000313" key="4">
    <source>
        <dbReference type="Proteomes" id="UP000315082"/>
    </source>
</evidence>
<dbReference type="SUPFAM" id="SSF53098">
    <property type="entry name" value="Ribonuclease H-like"/>
    <property type="match status" value="1"/>
</dbReference>